<sequence length="190" mass="21952">MQLTQVQGPKKVVFLGIRSYIIIGLLVVCSAFVHPVQEETIAWTPNTRLNWNNFKGRPSNSRAAAVTASGISYTFSSMINGDDVQLDFRVSAHFYPDQSWYQPALCDSVILGHEQLHFDISELYARKMRKRLAETKFTKNVKAEIKAIYREITKELNDFQNHYDEETNFSRNREQQFEWNDKIGAALGRK</sequence>
<evidence type="ECO:0000313" key="3">
    <source>
        <dbReference type="Proteomes" id="UP000707206"/>
    </source>
</evidence>
<comment type="caution">
    <text evidence="2">The sequence shown here is derived from an EMBL/GenBank/DDBJ whole genome shotgun (WGS) entry which is preliminary data.</text>
</comment>
<reference evidence="2" key="1">
    <citation type="submission" date="2019-07" db="EMBL/GenBank/DDBJ databases">
        <authorList>
            <person name="De-Chao Zhang Q."/>
        </authorList>
    </citation>
    <scope>NUCLEOTIDE SEQUENCE</scope>
    <source>
        <strain evidence="2">TP-CH-4</strain>
    </source>
</reference>
<gene>
    <name evidence="2" type="ORF">FK220_018395</name>
</gene>
<organism evidence="2 3">
    <name type="scientific">Pelagihabitans pacificus</name>
    <dbReference type="NCBI Taxonomy" id="2696054"/>
    <lineage>
        <taxon>Bacteria</taxon>
        <taxon>Pseudomonadati</taxon>
        <taxon>Bacteroidota</taxon>
        <taxon>Flavobacteriia</taxon>
        <taxon>Flavobacteriales</taxon>
        <taxon>Flavobacteriaceae</taxon>
        <taxon>Pelagihabitans</taxon>
    </lineage>
</organism>
<protein>
    <submittedName>
        <fullName evidence="2">DUF922 domain-containing protein</fullName>
    </submittedName>
</protein>
<dbReference type="AlphaFoldDB" id="A0A967AY93"/>
<accession>A0A967AY93</accession>
<dbReference type="EMBL" id="VIKU02000007">
    <property type="protein sequence ID" value="NHF61330.1"/>
    <property type="molecule type" value="Genomic_DNA"/>
</dbReference>
<proteinExistence type="predicted"/>
<name>A0A967AY93_9FLAO</name>
<keyword evidence="1" id="KW-1133">Transmembrane helix</keyword>
<feature type="transmembrane region" description="Helical" evidence="1">
    <location>
        <begin position="12"/>
        <end position="33"/>
    </location>
</feature>
<reference evidence="2" key="2">
    <citation type="submission" date="2020-03" db="EMBL/GenBank/DDBJ databases">
        <title>Flavobacteriaceae bacterium strain TP-CH-4, a member of the family Flavobacteriaceae isolated from a deep-sea seamount.</title>
        <authorList>
            <person name="Zhang D.-C."/>
        </authorList>
    </citation>
    <scope>NUCLEOTIDE SEQUENCE</scope>
    <source>
        <strain evidence="2">TP-CH-4</strain>
    </source>
</reference>
<evidence type="ECO:0000313" key="2">
    <source>
        <dbReference type="EMBL" id="NHF61330.1"/>
    </source>
</evidence>
<keyword evidence="1" id="KW-0472">Membrane</keyword>
<keyword evidence="1" id="KW-0812">Transmembrane</keyword>
<dbReference type="InterPro" id="IPR010321">
    <property type="entry name" value="DUF922"/>
</dbReference>
<keyword evidence="3" id="KW-1185">Reference proteome</keyword>
<dbReference type="Pfam" id="PF06037">
    <property type="entry name" value="DUF922"/>
    <property type="match status" value="1"/>
</dbReference>
<dbReference type="Proteomes" id="UP000707206">
    <property type="component" value="Unassembled WGS sequence"/>
</dbReference>
<dbReference type="RefSeq" id="WP_152575828.1">
    <property type="nucleotide sequence ID" value="NZ_VIKU02000007.1"/>
</dbReference>
<evidence type="ECO:0000256" key="1">
    <source>
        <dbReference type="SAM" id="Phobius"/>
    </source>
</evidence>